<evidence type="ECO:0000256" key="6">
    <source>
        <dbReference type="ARBA" id="ARBA00022691"/>
    </source>
</evidence>
<dbReference type="InterPro" id="IPR057285">
    <property type="entry name" value="Pre-PUA_NSUN2"/>
</dbReference>
<comment type="subcellular location">
    <subcellularLocation>
        <location evidence="1">Nucleus</location>
    </subcellularLocation>
</comment>
<dbReference type="GeneID" id="7842253"/>
<evidence type="ECO:0000313" key="14">
    <source>
        <dbReference type="Proteomes" id="UP000009168"/>
    </source>
</evidence>
<keyword evidence="3" id="KW-0820">tRNA-binding</keyword>
<dbReference type="AlphaFoldDB" id="Q22N15"/>
<evidence type="ECO:0000256" key="2">
    <source>
        <dbReference type="ARBA" id="ARBA00007494"/>
    </source>
</evidence>
<dbReference type="InterPro" id="IPR049560">
    <property type="entry name" value="MeTrfase_RsmB-F_NOP2_cat"/>
</dbReference>
<dbReference type="HOGENOM" id="CLU_005316_4_3_1"/>
<dbReference type="RefSeq" id="XP_976855.2">
    <property type="nucleotide sequence ID" value="XM_971762.2"/>
</dbReference>
<dbReference type="InParanoid" id="Q22N15"/>
<evidence type="ECO:0000256" key="3">
    <source>
        <dbReference type="ARBA" id="ARBA00022555"/>
    </source>
</evidence>
<dbReference type="Pfam" id="PF01189">
    <property type="entry name" value="Methyltr_RsmB-F"/>
    <property type="match status" value="1"/>
</dbReference>
<feature type="active site" description="Nucleophile" evidence="10">
    <location>
        <position position="381"/>
    </location>
</feature>
<evidence type="ECO:0000256" key="4">
    <source>
        <dbReference type="ARBA" id="ARBA00022603"/>
    </source>
</evidence>
<dbReference type="PROSITE" id="PS51686">
    <property type="entry name" value="SAM_MT_RSMB_NOP"/>
    <property type="match status" value="1"/>
</dbReference>
<dbReference type="PRINTS" id="PR02011">
    <property type="entry name" value="RCMTNCL1"/>
</dbReference>
<feature type="compositionally biased region" description="Basic and acidic residues" evidence="11">
    <location>
        <begin position="527"/>
        <end position="538"/>
    </location>
</feature>
<dbReference type="SUPFAM" id="SSF53335">
    <property type="entry name" value="S-adenosyl-L-methionine-dependent methyltransferases"/>
    <property type="match status" value="1"/>
</dbReference>
<dbReference type="Gene3D" id="3.40.50.150">
    <property type="entry name" value="Vaccinia Virus protein VP39"/>
    <property type="match status" value="1"/>
</dbReference>
<protein>
    <submittedName>
        <fullName evidence="13">NOL1/NOP2/sun family protein</fullName>
    </submittedName>
</protein>
<evidence type="ECO:0000259" key="12">
    <source>
        <dbReference type="PROSITE" id="PS51686"/>
    </source>
</evidence>
<dbReference type="EMBL" id="GG662720">
    <property type="protein sequence ID" value="EAR86479.2"/>
    <property type="molecule type" value="Genomic_DNA"/>
</dbReference>
<evidence type="ECO:0000256" key="10">
    <source>
        <dbReference type="PROSITE-ProRule" id="PRU01023"/>
    </source>
</evidence>
<dbReference type="PROSITE" id="PS01153">
    <property type="entry name" value="NOL1_NOP2_SUN"/>
    <property type="match status" value="1"/>
</dbReference>
<keyword evidence="14" id="KW-1185">Reference proteome</keyword>
<organism evidence="13 14">
    <name type="scientific">Tetrahymena thermophila (strain SB210)</name>
    <dbReference type="NCBI Taxonomy" id="312017"/>
    <lineage>
        <taxon>Eukaryota</taxon>
        <taxon>Sar</taxon>
        <taxon>Alveolata</taxon>
        <taxon>Ciliophora</taxon>
        <taxon>Intramacronucleata</taxon>
        <taxon>Oligohymenophorea</taxon>
        <taxon>Hymenostomatida</taxon>
        <taxon>Tetrahymenina</taxon>
        <taxon>Tetrahymenidae</taxon>
        <taxon>Tetrahymena</taxon>
    </lineage>
</organism>
<evidence type="ECO:0000313" key="13">
    <source>
        <dbReference type="EMBL" id="EAR86479.2"/>
    </source>
</evidence>
<dbReference type="InterPro" id="IPR023267">
    <property type="entry name" value="RCMT"/>
</dbReference>
<keyword evidence="4 10" id="KW-0489">Methyltransferase</keyword>
<keyword evidence="8 10" id="KW-0694">RNA-binding</keyword>
<dbReference type="PANTHER" id="PTHR22808">
    <property type="entry name" value="NCL1 YEAST -RELATED NOL1/NOP2/FMU SUN DOMAIN-CONTAINING"/>
    <property type="match status" value="1"/>
</dbReference>
<dbReference type="FunCoup" id="Q22N15">
    <property type="interactions" value="460"/>
</dbReference>
<gene>
    <name evidence="13" type="ORF">TTHERM_00028590</name>
</gene>
<dbReference type="Pfam" id="PF25376">
    <property type="entry name" value="Pre-PUA_NSUN2"/>
    <property type="match status" value="1"/>
</dbReference>
<accession>Q22N15</accession>
<keyword evidence="9" id="KW-0539">Nucleus</keyword>
<reference evidence="14" key="1">
    <citation type="journal article" date="2006" name="PLoS Biol.">
        <title>Macronuclear genome sequence of the ciliate Tetrahymena thermophila, a model eukaryote.</title>
        <authorList>
            <person name="Eisen J.A."/>
            <person name="Coyne R.S."/>
            <person name="Wu M."/>
            <person name="Wu D."/>
            <person name="Thiagarajan M."/>
            <person name="Wortman J.R."/>
            <person name="Badger J.H."/>
            <person name="Ren Q."/>
            <person name="Amedeo P."/>
            <person name="Jones K.M."/>
            <person name="Tallon L.J."/>
            <person name="Delcher A.L."/>
            <person name="Salzberg S.L."/>
            <person name="Silva J.C."/>
            <person name="Haas B.J."/>
            <person name="Majoros W.H."/>
            <person name="Farzad M."/>
            <person name="Carlton J.M."/>
            <person name="Smith R.K. Jr."/>
            <person name="Garg J."/>
            <person name="Pearlman R.E."/>
            <person name="Karrer K.M."/>
            <person name="Sun L."/>
            <person name="Manning G."/>
            <person name="Elde N.C."/>
            <person name="Turkewitz A.P."/>
            <person name="Asai D.J."/>
            <person name="Wilkes D.E."/>
            <person name="Wang Y."/>
            <person name="Cai H."/>
            <person name="Collins K."/>
            <person name="Stewart B.A."/>
            <person name="Lee S.R."/>
            <person name="Wilamowska K."/>
            <person name="Weinberg Z."/>
            <person name="Ruzzo W.L."/>
            <person name="Wloga D."/>
            <person name="Gaertig J."/>
            <person name="Frankel J."/>
            <person name="Tsao C.-C."/>
            <person name="Gorovsky M.A."/>
            <person name="Keeling P.J."/>
            <person name="Waller R.F."/>
            <person name="Patron N.J."/>
            <person name="Cherry J.M."/>
            <person name="Stover N.A."/>
            <person name="Krieger C.J."/>
            <person name="del Toro C."/>
            <person name="Ryder H.F."/>
            <person name="Williamson S.C."/>
            <person name="Barbeau R.A."/>
            <person name="Hamilton E.P."/>
            <person name="Orias E."/>
        </authorList>
    </citation>
    <scope>NUCLEOTIDE SEQUENCE [LARGE SCALE GENOMIC DNA]</scope>
    <source>
        <strain evidence="14">SB210</strain>
    </source>
</reference>
<feature type="binding site" evidence="10">
    <location>
        <position position="312"/>
    </location>
    <ligand>
        <name>S-adenosyl-L-methionine</name>
        <dbReference type="ChEBI" id="CHEBI:59789"/>
    </ligand>
</feature>
<evidence type="ECO:0000256" key="9">
    <source>
        <dbReference type="ARBA" id="ARBA00023242"/>
    </source>
</evidence>
<comment type="similarity">
    <text evidence="2 10">Belongs to the class I-like SAM-binding methyltransferase superfamily. RsmB/NOP family.</text>
</comment>
<dbReference type="InterPro" id="IPR029063">
    <property type="entry name" value="SAM-dependent_MTases_sf"/>
</dbReference>
<dbReference type="eggNOG" id="KOG2198">
    <property type="taxonomic scope" value="Eukaryota"/>
</dbReference>
<dbReference type="InterPro" id="IPR018314">
    <property type="entry name" value="RsmB/NOL1/NOP2-like_CS"/>
</dbReference>
<dbReference type="GO" id="GO:0005634">
    <property type="term" value="C:nucleus"/>
    <property type="evidence" value="ECO:0007669"/>
    <property type="project" value="UniProtKB-SubCell"/>
</dbReference>
<name>Q22N15_TETTS</name>
<dbReference type="GO" id="GO:0000049">
    <property type="term" value="F:tRNA binding"/>
    <property type="evidence" value="ECO:0007669"/>
    <property type="project" value="UniProtKB-KW"/>
</dbReference>
<evidence type="ECO:0000256" key="7">
    <source>
        <dbReference type="ARBA" id="ARBA00022694"/>
    </source>
</evidence>
<feature type="binding site" evidence="10">
    <location>
        <position position="328"/>
    </location>
    <ligand>
        <name>S-adenosyl-L-methionine</name>
        <dbReference type="ChEBI" id="CHEBI:59789"/>
    </ligand>
</feature>
<keyword evidence="6 10" id="KW-0949">S-adenosyl-L-methionine</keyword>
<dbReference type="STRING" id="312017.Q22N15"/>
<dbReference type="InterPro" id="IPR023270">
    <property type="entry name" value="RCMT_NCL1"/>
</dbReference>
<dbReference type="GO" id="GO:0016428">
    <property type="term" value="F:tRNA (cytidine-5-)-methyltransferase activity"/>
    <property type="evidence" value="ECO:0007669"/>
    <property type="project" value="InterPro"/>
</dbReference>
<dbReference type="InterPro" id="IPR001678">
    <property type="entry name" value="MeTrfase_RsmB-F_NOP2_dom"/>
</dbReference>
<evidence type="ECO:0000256" key="11">
    <source>
        <dbReference type="SAM" id="MobiDB-lite"/>
    </source>
</evidence>
<keyword evidence="5 10" id="KW-0808">Transferase</keyword>
<evidence type="ECO:0000256" key="8">
    <source>
        <dbReference type="ARBA" id="ARBA00022884"/>
    </source>
</evidence>
<keyword evidence="7" id="KW-0819">tRNA processing</keyword>
<feature type="domain" description="SAM-dependent MTase RsmB/NOP-type" evidence="12">
    <location>
        <begin position="155"/>
        <end position="486"/>
    </location>
</feature>
<dbReference type="OrthoDB" id="6093671at2759"/>
<dbReference type="PRINTS" id="PR02008">
    <property type="entry name" value="RCMTFAMILY"/>
</dbReference>
<feature type="binding site" evidence="10">
    <location>
        <begin position="259"/>
        <end position="265"/>
    </location>
    <ligand>
        <name>S-adenosyl-L-methionine</name>
        <dbReference type="ChEBI" id="CHEBI:59789"/>
    </ligand>
</feature>
<sequence length="736" mass="85782">MCLSKLNIQFNISYFGIFILLDTLIRFQILQNQTNKQIYFLVDSKQIISINQYNIQKQKLIQYCQLKIKLQGFINIKCKNKRQKFKKLNSILKERERKKRSLISILTNLHFQNTISLLDQLAIKIRINLQAYNKNNSLKFNIQLEILLSYHHIFLQQSVDSTLPITFRLNKNIPNKELIDKLISEQYPLFKRIQWLTTEYAYQLNADKLEIRKNPELKKYQTFLQDQDCLGKISRQELVSMIPAALIDAQPNEKILDMCAAPGSKTKQMLESMMKGNESLLFANDISKKRAFMLAFHVLKLNATCAVLTSNDCTKYPKVEQFDKVLCDVPCSGDGTIRKQKLILKRWSSKLGKNLHCLQLSLLLRALYLVKKGGSVVYSTCSLNPMENESVVSAALRILKPYVKIIDVKDKFPGFKFSPTLSKWPVVQKKITNAYWSYESIDDVYGLKGKKIFDTMFPQEDVQGCLRITPHMNDTGGFFVAYLQKTEDFDESLILNEIDRLQQYYNTEEGTQALKELQDAESENKEEETKQDKNEKENKKEDIYEFKLEKLIPLKSQNEIFEQLVDFYGFQKDDEIFNQLYFVPIDSQGLSKNILLISSAIRKLISEKPDLLPQLSIVNCGLKVFTKVKDVTHPIKYRIIQEGLNIFFDKITHQKIELETYEEYQWMINNLPKRFDELDQKLKEKIDQLKVGIIVVTYKGIKDSAFTVWKGINILSILLDKEEKKLANFSVDNKLF</sequence>
<evidence type="ECO:0000256" key="1">
    <source>
        <dbReference type="ARBA" id="ARBA00004123"/>
    </source>
</evidence>
<proteinExistence type="inferred from homology"/>
<feature type="region of interest" description="Disordered" evidence="11">
    <location>
        <begin position="517"/>
        <end position="538"/>
    </location>
</feature>
<dbReference type="KEGG" id="tet:TTHERM_00028590"/>
<feature type="binding site" evidence="10">
    <location>
        <position position="285"/>
    </location>
    <ligand>
        <name>S-adenosyl-L-methionine</name>
        <dbReference type="ChEBI" id="CHEBI:59789"/>
    </ligand>
</feature>
<dbReference type="Proteomes" id="UP000009168">
    <property type="component" value="Unassembled WGS sequence"/>
</dbReference>
<evidence type="ECO:0000256" key="5">
    <source>
        <dbReference type="ARBA" id="ARBA00022679"/>
    </source>
</evidence>
<dbReference type="GO" id="GO:0030488">
    <property type="term" value="P:tRNA methylation"/>
    <property type="evidence" value="ECO:0007669"/>
    <property type="project" value="UniProtKB-ARBA"/>
</dbReference>